<gene>
    <name evidence="2" type="ORF">Q5M86_13465</name>
</gene>
<evidence type="ECO:0000313" key="2">
    <source>
        <dbReference type="EMBL" id="MDO7021775.1"/>
    </source>
</evidence>
<sequence>YTDTTIEEHPEETVDNSAELETSQETSTIEEQPEEAIDSPVEQETSEAVEDVSAKEETSGNAYSDLEMKEYSDEELLDSDNILEDE</sequence>
<organism evidence="2 3">
    <name type="scientific">Brachyspira innocens</name>
    <dbReference type="NCBI Taxonomy" id="13264"/>
    <lineage>
        <taxon>Bacteria</taxon>
        <taxon>Pseudomonadati</taxon>
        <taxon>Spirochaetota</taxon>
        <taxon>Spirochaetia</taxon>
        <taxon>Brachyspirales</taxon>
        <taxon>Brachyspiraceae</taxon>
        <taxon>Brachyspira</taxon>
    </lineage>
</organism>
<feature type="non-terminal residue" evidence="2">
    <location>
        <position position="86"/>
    </location>
</feature>
<evidence type="ECO:0000313" key="3">
    <source>
        <dbReference type="Proteomes" id="UP001175147"/>
    </source>
</evidence>
<keyword evidence="3" id="KW-1185">Reference proteome</keyword>
<evidence type="ECO:0000256" key="1">
    <source>
        <dbReference type="SAM" id="MobiDB-lite"/>
    </source>
</evidence>
<dbReference type="RefSeq" id="WP_304392537.1">
    <property type="nucleotide sequence ID" value="NZ_JAUPBM010000314.1"/>
</dbReference>
<accession>A0ABT8Z1K1</accession>
<comment type="caution">
    <text evidence="2">The sequence shown here is derived from an EMBL/GenBank/DDBJ whole genome shotgun (WGS) entry which is preliminary data.</text>
</comment>
<feature type="region of interest" description="Disordered" evidence="1">
    <location>
        <begin position="1"/>
        <end position="86"/>
    </location>
</feature>
<feature type="compositionally biased region" description="Basic and acidic residues" evidence="1">
    <location>
        <begin position="1"/>
        <end position="12"/>
    </location>
</feature>
<proteinExistence type="predicted"/>
<name>A0ABT8Z1K1_9SPIR</name>
<reference evidence="2" key="1">
    <citation type="submission" date="2023-07" db="EMBL/GenBank/DDBJ databases">
        <title>Mucosal microbiota of week-old chicken and adult hens.</title>
        <authorList>
            <person name="Volf J."/>
            <person name="Karasova D."/>
            <person name="Crhanova M."/>
            <person name="Faldynova M."/>
            <person name="Prikrylova H."/>
            <person name="Zeman M."/>
            <person name="Babak V."/>
            <person name="Rajova J."/>
            <person name="Rychlik I."/>
        </authorList>
    </citation>
    <scope>NUCLEOTIDE SEQUENCE</scope>
    <source>
        <strain evidence="2">ET902</strain>
    </source>
</reference>
<protein>
    <submittedName>
        <fullName evidence="2">Uncharacterized protein</fullName>
    </submittedName>
</protein>
<feature type="compositionally biased region" description="Acidic residues" evidence="1">
    <location>
        <begin position="72"/>
        <end position="86"/>
    </location>
</feature>
<dbReference type="EMBL" id="JAUPBM010000314">
    <property type="protein sequence ID" value="MDO7021775.1"/>
    <property type="molecule type" value="Genomic_DNA"/>
</dbReference>
<feature type="non-terminal residue" evidence="2">
    <location>
        <position position="1"/>
    </location>
</feature>
<dbReference type="Proteomes" id="UP001175147">
    <property type="component" value="Unassembled WGS sequence"/>
</dbReference>
<feature type="compositionally biased region" description="Low complexity" evidence="1">
    <location>
        <begin position="19"/>
        <end position="30"/>
    </location>
</feature>